<dbReference type="Pfam" id="PF07731">
    <property type="entry name" value="Cu-oxidase_2"/>
    <property type="match status" value="1"/>
</dbReference>
<dbReference type="InterPro" id="IPR045087">
    <property type="entry name" value="Cu-oxidase_fam"/>
</dbReference>
<dbReference type="InterPro" id="IPR008972">
    <property type="entry name" value="Cupredoxin"/>
</dbReference>
<accession>A0ABT6HSE4</accession>
<comment type="catalytic activity">
    <reaction evidence="9">
        <text>4 Cu(+) + O2 + 4 H(+) = 4 Cu(2+) + 2 H2O</text>
        <dbReference type="Rhea" id="RHEA:30083"/>
        <dbReference type="ChEBI" id="CHEBI:15377"/>
        <dbReference type="ChEBI" id="CHEBI:15378"/>
        <dbReference type="ChEBI" id="CHEBI:15379"/>
        <dbReference type="ChEBI" id="CHEBI:29036"/>
        <dbReference type="ChEBI" id="CHEBI:49552"/>
        <dbReference type="EC" id="1.16.3.4"/>
    </reaction>
    <physiologicalReaction direction="left-to-right" evidence="9">
        <dbReference type="Rhea" id="RHEA:30084"/>
    </physiologicalReaction>
</comment>
<evidence type="ECO:0000256" key="5">
    <source>
        <dbReference type="ARBA" id="ARBA00038978"/>
    </source>
</evidence>
<dbReference type="SUPFAM" id="SSF49503">
    <property type="entry name" value="Cupredoxins"/>
    <property type="match status" value="3"/>
</dbReference>
<evidence type="ECO:0000256" key="2">
    <source>
        <dbReference type="ARBA" id="ARBA00011245"/>
    </source>
</evidence>
<evidence type="ECO:0000313" key="13">
    <source>
        <dbReference type="EMBL" id="MDH2390799.1"/>
    </source>
</evidence>
<feature type="chain" id="PRO_5046941477" description="Multicopper oxidase CueO" evidence="10">
    <location>
        <begin position="19"/>
        <end position="474"/>
    </location>
</feature>
<dbReference type="InterPro" id="IPR006311">
    <property type="entry name" value="TAT_signal"/>
</dbReference>
<evidence type="ECO:0000313" key="14">
    <source>
        <dbReference type="Proteomes" id="UP001223144"/>
    </source>
</evidence>
<evidence type="ECO:0000256" key="1">
    <source>
        <dbReference type="ARBA" id="ARBA00010609"/>
    </source>
</evidence>
<evidence type="ECO:0000256" key="9">
    <source>
        <dbReference type="ARBA" id="ARBA00048092"/>
    </source>
</evidence>
<protein>
    <recommendedName>
        <fullName evidence="6">Multicopper oxidase CueO</fullName>
        <ecNumber evidence="5">1.16.3.4</ecNumber>
    </recommendedName>
    <alternativeName>
        <fullName evidence="7">Copper efflux oxidase</fullName>
    </alternativeName>
    <alternativeName>
        <fullName evidence="8">Cuprous oxidase</fullName>
    </alternativeName>
</protein>
<dbReference type="Pfam" id="PF07732">
    <property type="entry name" value="Cu-oxidase_3"/>
    <property type="match status" value="1"/>
</dbReference>
<keyword evidence="3" id="KW-0479">Metal-binding</keyword>
<dbReference type="EC" id="1.16.3.4" evidence="5"/>
<evidence type="ECO:0000256" key="3">
    <source>
        <dbReference type="ARBA" id="ARBA00022723"/>
    </source>
</evidence>
<dbReference type="PANTHER" id="PTHR48267:SF1">
    <property type="entry name" value="BILIRUBIN OXIDASE"/>
    <property type="match status" value="1"/>
</dbReference>
<dbReference type="InterPro" id="IPR011706">
    <property type="entry name" value="Cu-oxidase_C"/>
</dbReference>
<evidence type="ECO:0000256" key="10">
    <source>
        <dbReference type="SAM" id="SignalP"/>
    </source>
</evidence>
<feature type="domain" description="Plastocyanin-like" evidence="12">
    <location>
        <begin position="69"/>
        <end position="179"/>
    </location>
</feature>
<evidence type="ECO:0000256" key="7">
    <source>
        <dbReference type="ARBA" id="ARBA00042896"/>
    </source>
</evidence>
<proteinExistence type="inferred from homology"/>
<evidence type="ECO:0000256" key="8">
    <source>
        <dbReference type="ARBA" id="ARBA00043090"/>
    </source>
</evidence>
<name>A0ABT6HSE4_9ACTN</name>
<keyword evidence="4" id="KW-0560">Oxidoreductase</keyword>
<dbReference type="InterPro" id="IPR002355">
    <property type="entry name" value="Cu_oxidase_Cu_BS"/>
</dbReference>
<dbReference type="PROSITE" id="PS00080">
    <property type="entry name" value="MULTICOPPER_OXIDASE2"/>
    <property type="match status" value="1"/>
</dbReference>
<dbReference type="RefSeq" id="WP_279929450.1">
    <property type="nucleotide sequence ID" value="NZ_JARWBG010000021.1"/>
</dbReference>
<dbReference type="PANTHER" id="PTHR48267">
    <property type="entry name" value="CUPREDOXIN SUPERFAMILY PROTEIN"/>
    <property type="match status" value="1"/>
</dbReference>
<reference evidence="13 14" key="1">
    <citation type="submission" date="2023-04" db="EMBL/GenBank/DDBJ databases">
        <title>Streptomyces chengmaiensis sp. nov. isolated from the stem of mangrove plant in Hainan.</title>
        <authorList>
            <person name="Huang X."/>
            <person name="Zhou S."/>
            <person name="Chu X."/>
            <person name="Xie Y."/>
            <person name="Lin Y."/>
        </authorList>
    </citation>
    <scope>NUCLEOTIDE SEQUENCE [LARGE SCALE GENOMIC DNA]</scope>
    <source>
        <strain evidence="13 14">HNM0663</strain>
    </source>
</reference>
<dbReference type="InterPro" id="IPR011707">
    <property type="entry name" value="Cu-oxidase-like_N"/>
</dbReference>
<feature type="domain" description="Plastocyanin-like" evidence="11">
    <location>
        <begin position="348"/>
        <end position="470"/>
    </location>
</feature>
<sequence length="474" mass="52857">MLNRRSLLKAGTAAGVLAAVPAGLLGARPGRAAAAAAARAPFAVPLRIPRPQRALRMGGYDVYRLTTRESDVSIVPGATSRVRTFNGQLSPLIRAQRGRPVLIEQVNELPEPFSMHLHGGHVPHHSDGHPNNEVEPGGRRLFHYPNTQAGSTMWVHDHSHDTHAENIYMGTAATYLLTDPEEDELPLPKGQYDVVLQMRDAKVEDDGTFVWDPNGFNDRPVFLVNGVPTPYFEVAARKYRLRLVNTSNERAFVLRLGEGDEFTHIATDGGLLPAPVPSRVLQLWPAERQEIVVDFSRYPVGSKVELQTMVTYPGETPEVMRFDVVREAEDPSSVPEVLRPVEDLGTPTVERMFEMSFSPETGQHLINGKPFDVNRVDFRSRLGDVELWTIRNKDAEFGIPHSLHPHLAHFQVVDRNGQPPGPSEAGWKDTVTVRAGEEARIKIQFTDYTGLFMFHCHLMGHLTMGMMGQMEMVR</sequence>
<evidence type="ECO:0000256" key="6">
    <source>
        <dbReference type="ARBA" id="ARBA00041027"/>
    </source>
</evidence>
<evidence type="ECO:0000259" key="11">
    <source>
        <dbReference type="Pfam" id="PF07731"/>
    </source>
</evidence>
<dbReference type="Gene3D" id="2.60.40.420">
    <property type="entry name" value="Cupredoxins - blue copper proteins"/>
    <property type="match status" value="3"/>
</dbReference>
<keyword evidence="10" id="KW-0732">Signal</keyword>
<evidence type="ECO:0000256" key="4">
    <source>
        <dbReference type="ARBA" id="ARBA00023002"/>
    </source>
</evidence>
<comment type="subunit">
    <text evidence="2">Monomer.</text>
</comment>
<dbReference type="CDD" id="cd13890">
    <property type="entry name" value="CuRO_3_CueO_FtsP"/>
    <property type="match status" value="1"/>
</dbReference>
<keyword evidence="14" id="KW-1185">Reference proteome</keyword>
<dbReference type="Proteomes" id="UP001223144">
    <property type="component" value="Unassembled WGS sequence"/>
</dbReference>
<evidence type="ECO:0000259" key="12">
    <source>
        <dbReference type="Pfam" id="PF07732"/>
    </source>
</evidence>
<organism evidence="13 14">
    <name type="scientific">Streptomyces chengmaiensis</name>
    <dbReference type="NCBI Taxonomy" id="3040919"/>
    <lineage>
        <taxon>Bacteria</taxon>
        <taxon>Bacillati</taxon>
        <taxon>Actinomycetota</taxon>
        <taxon>Actinomycetes</taxon>
        <taxon>Kitasatosporales</taxon>
        <taxon>Streptomycetaceae</taxon>
        <taxon>Streptomyces</taxon>
    </lineage>
</organism>
<feature type="signal peptide" evidence="10">
    <location>
        <begin position="1"/>
        <end position="18"/>
    </location>
</feature>
<comment type="caution">
    <text evidence="13">The sequence shown here is derived from an EMBL/GenBank/DDBJ whole genome shotgun (WGS) entry which is preliminary data.</text>
</comment>
<comment type="similarity">
    <text evidence="1">Belongs to the multicopper oxidase family.</text>
</comment>
<gene>
    <name evidence="13" type="ORF">QCN29_18785</name>
</gene>
<dbReference type="PROSITE" id="PS51318">
    <property type="entry name" value="TAT"/>
    <property type="match status" value="1"/>
</dbReference>
<dbReference type="EMBL" id="JARWBG010000021">
    <property type="protein sequence ID" value="MDH2390799.1"/>
    <property type="molecule type" value="Genomic_DNA"/>
</dbReference>